<dbReference type="AlphaFoldDB" id="A0A4R8FYM8"/>
<dbReference type="RefSeq" id="WP_134016792.1">
    <property type="nucleotide sequence ID" value="NZ_SOEC01000004.1"/>
</dbReference>
<organism evidence="2 3">
    <name type="scientific">Modicisalibacter xianhensis</name>
    <dbReference type="NCBI Taxonomy" id="442341"/>
    <lineage>
        <taxon>Bacteria</taxon>
        <taxon>Pseudomonadati</taxon>
        <taxon>Pseudomonadota</taxon>
        <taxon>Gammaproteobacteria</taxon>
        <taxon>Oceanospirillales</taxon>
        <taxon>Halomonadaceae</taxon>
        <taxon>Modicisalibacter</taxon>
    </lineage>
</organism>
<evidence type="ECO:0000313" key="3">
    <source>
        <dbReference type="Proteomes" id="UP000294489"/>
    </source>
</evidence>
<reference evidence="2 3" key="1">
    <citation type="submission" date="2019-03" db="EMBL/GenBank/DDBJ databases">
        <title>Freshwater and sediment microbial communities from various areas in North America, analyzing microbe dynamics in response to fracking.</title>
        <authorList>
            <person name="Lamendella R."/>
        </authorList>
    </citation>
    <scope>NUCLEOTIDE SEQUENCE [LARGE SCALE GENOMIC DNA]</scope>
    <source>
        <strain evidence="2 3">6_TX</strain>
    </source>
</reference>
<evidence type="ECO:0000313" key="2">
    <source>
        <dbReference type="EMBL" id="TDX30750.1"/>
    </source>
</evidence>
<dbReference type="Proteomes" id="UP000294489">
    <property type="component" value="Unassembled WGS sequence"/>
</dbReference>
<dbReference type="InterPro" id="IPR018873">
    <property type="entry name" value="KilA-N_DNA-bd_domain"/>
</dbReference>
<dbReference type="Pfam" id="PF10543">
    <property type="entry name" value="ORF6N"/>
    <property type="match status" value="1"/>
</dbReference>
<sequence length="293" mass="32977">MTHSITTVTPDNVPQLTFDGKPVVTTAVLAQLYGAEQKHIQNNYKRNEPRFEHGKHYYKVEGSDLKDLKNKPSLRGLVGNRAKSLTLWTERGAARHAKMLETNAAWDVFEALEDNYFDQSRNSCFEDQPKSLSRPTVKDRAPLKALVNTIVDVRARKGQPSDYSMAWREVNSYLGVEHIKDASHEQVEQGVAFARRILEGEVVETTPALPQAGLSEEERHDLFLLGTHIGWALRYWTDYSVESSLTALGSQAGTRIGEHLKVAGLYGRRILREHAELMSVSKSRLGLDHLTSL</sequence>
<dbReference type="OrthoDB" id="1042522at2"/>
<dbReference type="EMBL" id="SOEC01000004">
    <property type="protein sequence ID" value="TDX30750.1"/>
    <property type="molecule type" value="Genomic_DNA"/>
</dbReference>
<proteinExistence type="predicted"/>
<accession>A0A4R8FYM8</accession>
<feature type="domain" description="KilA-N DNA-binding" evidence="1">
    <location>
        <begin position="16"/>
        <end position="99"/>
    </location>
</feature>
<evidence type="ECO:0000259" key="1">
    <source>
        <dbReference type="Pfam" id="PF10543"/>
    </source>
</evidence>
<gene>
    <name evidence="2" type="ORF">DFO67_1045</name>
</gene>
<name>A0A4R8FYM8_9GAMM</name>
<comment type="caution">
    <text evidence="2">The sequence shown here is derived from an EMBL/GenBank/DDBJ whole genome shotgun (WGS) entry which is preliminary data.</text>
</comment>
<protein>
    <submittedName>
        <fullName evidence="2">ORF6N domain-containing protein</fullName>
    </submittedName>
</protein>